<dbReference type="EMBL" id="MCGO01000054">
    <property type="protein sequence ID" value="ORY36730.1"/>
    <property type="molecule type" value="Genomic_DNA"/>
</dbReference>
<accession>A0A1Y2BPR6</accession>
<dbReference type="Proteomes" id="UP000193642">
    <property type="component" value="Unassembled WGS sequence"/>
</dbReference>
<proteinExistence type="predicted"/>
<comment type="caution">
    <text evidence="1">The sequence shown here is derived from an EMBL/GenBank/DDBJ whole genome shotgun (WGS) entry which is preliminary data.</text>
</comment>
<evidence type="ECO:0000313" key="1">
    <source>
        <dbReference type="EMBL" id="ORY36730.1"/>
    </source>
</evidence>
<gene>
    <name evidence="1" type="ORF">BCR33DRAFT_742675</name>
</gene>
<sequence>MHEKPVNLNIHVLPSSLSRISTKYASFKNSIDSSIYNEEALLSKRAAIKSMQSKVCQFESCLKNIDNQVVAITSDLKKAENVEFPAILLSFLSKLVSLVTKKRCNVFFLQLMLSHFQDSRFQVQESILNIDLEISKLVEEQRPLAKSVIKLNDQRGQLKNLLDTTFKVNNLVLETEEHIFWRDLVKRKIADQIQKQLVEASWNAEEMRNSFERTKQLLVASDEHLHFALNYWGLAYEGCIRNDISARQKESKKAVEEISTSVTLLIAAKKIDKTLPSWMTLGLVHFEVLHTGKYLYEYALDHCAESEATIHFARQKIQVHIERLSALLTGAEISCKKVLDQKMVARRDLYTFRIVVMEKGLENGGKVEVSNLLPDFMLE</sequence>
<evidence type="ECO:0000313" key="2">
    <source>
        <dbReference type="Proteomes" id="UP000193642"/>
    </source>
</evidence>
<organism evidence="1 2">
    <name type="scientific">Rhizoclosmatium globosum</name>
    <dbReference type="NCBI Taxonomy" id="329046"/>
    <lineage>
        <taxon>Eukaryota</taxon>
        <taxon>Fungi</taxon>
        <taxon>Fungi incertae sedis</taxon>
        <taxon>Chytridiomycota</taxon>
        <taxon>Chytridiomycota incertae sedis</taxon>
        <taxon>Chytridiomycetes</taxon>
        <taxon>Chytridiales</taxon>
        <taxon>Chytriomycetaceae</taxon>
        <taxon>Rhizoclosmatium</taxon>
    </lineage>
</organism>
<protein>
    <submittedName>
        <fullName evidence="1">Uncharacterized protein</fullName>
    </submittedName>
</protein>
<name>A0A1Y2BPR6_9FUNG</name>
<dbReference type="AlphaFoldDB" id="A0A1Y2BPR6"/>
<keyword evidence="2" id="KW-1185">Reference proteome</keyword>
<reference evidence="1 2" key="1">
    <citation type="submission" date="2016-07" db="EMBL/GenBank/DDBJ databases">
        <title>Pervasive Adenine N6-methylation of Active Genes in Fungi.</title>
        <authorList>
            <consortium name="DOE Joint Genome Institute"/>
            <person name="Mondo S.J."/>
            <person name="Dannebaum R.O."/>
            <person name="Kuo R.C."/>
            <person name="Labutti K."/>
            <person name="Haridas S."/>
            <person name="Kuo A."/>
            <person name="Salamov A."/>
            <person name="Ahrendt S.R."/>
            <person name="Lipzen A."/>
            <person name="Sullivan W."/>
            <person name="Andreopoulos W.B."/>
            <person name="Clum A."/>
            <person name="Lindquist E."/>
            <person name="Daum C."/>
            <person name="Ramamoorthy G.K."/>
            <person name="Gryganskyi A."/>
            <person name="Culley D."/>
            <person name="Magnuson J.K."/>
            <person name="James T.Y."/>
            <person name="O'Malley M.A."/>
            <person name="Stajich J.E."/>
            <person name="Spatafora J.W."/>
            <person name="Visel A."/>
            <person name="Grigoriev I.V."/>
        </authorList>
    </citation>
    <scope>NUCLEOTIDE SEQUENCE [LARGE SCALE GENOMIC DNA]</scope>
    <source>
        <strain evidence="1 2">JEL800</strain>
    </source>
</reference>